<protein>
    <submittedName>
        <fullName evidence="2">Capsular biosynthesis protein</fullName>
    </submittedName>
</protein>
<dbReference type="Gene3D" id="3.40.50.12580">
    <property type="match status" value="1"/>
</dbReference>
<dbReference type="OrthoDB" id="6377428at2"/>
<dbReference type="InterPro" id="IPR043148">
    <property type="entry name" value="TagF_C"/>
</dbReference>
<sequence length="438" mass="49937">MTRSGSMLSFHVSSSQEANSRLGPGQFSHMRNQNKKGRSRMAIHGIAYPVENANIIAFNPRKKRVRAILRGLANQRHLTVFESVGLDLRSAPLSEHELRSAIFSAEKRPINGLMHTAKRLFLRWQYNWCYRRLQPTRPGVVVCWNGVKGHRFLALVAAQRQCHSTLYLEEAPLPGRLTVDFSGINYGSSLPRRSDFYQRWLAGNPAIDSTAWRAMRSGLNARKTSRRQKVKRRPDDTDLSRQKFIFCPLQVPGDSQITVYGDWVKSIDDLIEHLEKAADCLPEGWHLRVKEHPSARVSFTERLSEATKHRIILDNETDTFEQVAASRAVLTVNSSVGLESFFFEKPVLVLGHAFYAFDQIATKVHSSKQLSEYLAAPEELSFDPVARDAFMSYLVEQHFPSETDIVAGKITLDNILARDRSRDELLRQLEENHHRGFS</sequence>
<feature type="region of interest" description="Disordered" evidence="1">
    <location>
        <begin position="1"/>
        <end position="38"/>
    </location>
</feature>
<comment type="caution">
    <text evidence="2">The sequence shown here is derived from an EMBL/GenBank/DDBJ whole genome shotgun (WGS) entry which is preliminary data.</text>
</comment>
<proteinExistence type="predicted"/>
<evidence type="ECO:0000313" key="2">
    <source>
        <dbReference type="EMBL" id="PHQ27428.1"/>
    </source>
</evidence>
<reference evidence="2 3" key="1">
    <citation type="submission" date="2017-09" db="EMBL/GenBank/DDBJ databases">
        <title>The draft genome sequences of Marinobacter guineae M3B.</title>
        <authorList>
            <person name="Cao J."/>
        </authorList>
    </citation>
    <scope>NUCLEOTIDE SEQUENCE [LARGE SCALE GENOMIC DNA]</scope>
    <source>
        <strain evidence="2 3">M3B</strain>
    </source>
</reference>
<keyword evidence="3" id="KW-1185">Reference proteome</keyword>
<name>A0A2G1VKZ4_9GAMM</name>
<dbReference type="GO" id="GO:0015774">
    <property type="term" value="P:polysaccharide transport"/>
    <property type="evidence" value="ECO:0007669"/>
    <property type="project" value="InterPro"/>
</dbReference>
<gene>
    <name evidence="2" type="ORF">CLH62_07635</name>
</gene>
<dbReference type="Pfam" id="PF05159">
    <property type="entry name" value="Capsule_synth"/>
    <property type="match status" value="1"/>
</dbReference>
<dbReference type="AlphaFoldDB" id="A0A2G1VKZ4"/>
<evidence type="ECO:0000313" key="3">
    <source>
        <dbReference type="Proteomes" id="UP000229044"/>
    </source>
</evidence>
<organism evidence="2 3">
    <name type="scientific">Marinobacter guineae</name>
    <dbReference type="NCBI Taxonomy" id="432303"/>
    <lineage>
        <taxon>Bacteria</taxon>
        <taxon>Pseudomonadati</taxon>
        <taxon>Pseudomonadota</taxon>
        <taxon>Gammaproteobacteria</taxon>
        <taxon>Pseudomonadales</taxon>
        <taxon>Marinobacteraceae</taxon>
        <taxon>Marinobacter</taxon>
    </lineage>
</organism>
<dbReference type="Proteomes" id="UP000229044">
    <property type="component" value="Unassembled WGS sequence"/>
</dbReference>
<evidence type="ECO:0000256" key="1">
    <source>
        <dbReference type="SAM" id="MobiDB-lite"/>
    </source>
</evidence>
<dbReference type="InterPro" id="IPR007833">
    <property type="entry name" value="Capsule_polysaccharide_synth"/>
</dbReference>
<dbReference type="GO" id="GO:0000271">
    <property type="term" value="P:polysaccharide biosynthetic process"/>
    <property type="evidence" value="ECO:0007669"/>
    <property type="project" value="InterPro"/>
</dbReference>
<dbReference type="EMBL" id="NTFI01000001">
    <property type="protein sequence ID" value="PHQ27428.1"/>
    <property type="molecule type" value="Genomic_DNA"/>
</dbReference>
<feature type="compositionally biased region" description="Polar residues" evidence="1">
    <location>
        <begin position="1"/>
        <end position="19"/>
    </location>
</feature>
<accession>A0A2G1VKZ4</accession>